<gene>
    <name evidence="5" type="ORF">Enr8_10350</name>
</gene>
<evidence type="ECO:0000313" key="6">
    <source>
        <dbReference type="Proteomes" id="UP000318878"/>
    </source>
</evidence>
<dbReference type="GO" id="GO:0005829">
    <property type="term" value="C:cytosol"/>
    <property type="evidence" value="ECO:0007669"/>
    <property type="project" value="TreeGrafter"/>
</dbReference>
<dbReference type="Pfam" id="PF01981">
    <property type="entry name" value="PTH2"/>
    <property type="match status" value="1"/>
</dbReference>
<dbReference type="Proteomes" id="UP000318878">
    <property type="component" value="Unassembled WGS sequence"/>
</dbReference>
<dbReference type="InterPro" id="IPR002833">
    <property type="entry name" value="PTH2"/>
</dbReference>
<evidence type="ECO:0000256" key="2">
    <source>
        <dbReference type="ARBA" id="ARBA00022801"/>
    </source>
</evidence>
<evidence type="ECO:0000256" key="1">
    <source>
        <dbReference type="ARBA" id="ARBA00013260"/>
    </source>
</evidence>
<dbReference type="RefSeq" id="WP_146429513.1">
    <property type="nucleotide sequence ID" value="NZ_SJPF01000001.1"/>
</dbReference>
<dbReference type="EMBL" id="SJPF01000001">
    <property type="protein sequence ID" value="TWT39336.1"/>
    <property type="molecule type" value="Genomic_DNA"/>
</dbReference>
<comment type="caution">
    <text evidence="5">The sequence shown here is derived from an EMBL/GenBank/DDBJ whole genome shotgun (WGS) entry which is preliminary data.</text>
</comment>
<dbReference type="GO" id="GO:0004045">
    <property type="term" value="F:peptidyl-tRNA hydrolase activity"/>
    <property type="evidence" value="ECO:0007669"/>
    <property type="project" value="UniProtKB-EC"/>
</dbReference>
<dbReference type="Gene3D" id="3.40.1490.10">
    <property type="entry name" value="Bit1"/>
    <property type="match status" value="1"/>
</dbReference>
<organism evidence="5 6">
    <name type="scientific">Blastopirellula retiformator</name>
    <dbReference type="NCBI Taxonomy" id="2527970"/>
    <lineage>
        <taxon>Bacteria</taxon>
        <taxon>Pseudomonadati</taxon>
        <taxon>Planctomycetota</taxon>
        <taxon>Planctomycetia</taxon>
        <taxon>Pirellulales</taxon>
        <taxon>Pirellulaceae</taxon>
        <taxon>Blastopirellula</taxon>
    </lineage>
</organism>
<keyword evidence="6" id="KW-1185">Reference proteome</keyword>
<reference evidence="5 6" key="1">
    <citation type="submission" date="2019-02" db="EMBL/GenBank/DDBJ databases">
        <title>Deep-cultivation of Planctomycetes and their phenomic and genomic characterization uncovers novel biology.</title>
        <authorList>
            <person name="Wiegand S."/>
            <person name="Jogler M."/>
            <person name="Boedeker C."/>
            <person name="Pinto D."/>
            <person name="Vollmers J."/>
            <person name="Rivas-Marin E."/>
            <person name="Kohn T."/>
            <person name="Peeters S.H."/>
            <person name="Heuer A."/>
            <person name="Rast P."/>
            <person name="Oberbeckmann S."/>
            <person name="Bunk B."/>
            <person name="Jeske O."/>
            <person name="Meyerdierks A."/>
            <person name="Storesund J.E."/>
            <person name="Kallscheuer N."/>
            <person name="Luecker S."/>
            <person name="Lage O.M."/>
            <person name="Pohl T."/>
            <person name="Merkel B.J."/>
            <person name="Hornburger P."/>
            <person name="Mueller R.-W."/>
            <person name="Bruemmer F."/>
            <person name="Labrenz M."/>
            <person name="Spormann A.M."/>
            <person name="Op Den Camp H."/>
            <person name="Overmann J."/>
            <person name="Amann R."/>
            <person name="Jetten M.S.M."/>
            <person name="Mascher T."/>
            <person name="Medema M.H."/>
            <person name="Devos D.P."/>
            <person name="Kaster A.-K."/>
            <person name="Ovreas L."/>
            <person name="Rohde M."/>
            <person name="Galperin M.Y."/>
            <person name="Jogler C."/>
        </authorList>
    </citation>
    <scope>NUCLEOTIDE SEQUENCE [LARGE SCALE GENOMIC DNA]</scope>
    <source>
        <strain evidence="5 6">Enr8</strain>
    </source>
</reference>
<dbReference type="PANTHER" id="PTHR12649:SF11">
    <property type="entry name" value="PEPTIDYL-TRNA HYDROLASE 2, MITOCHONDRIAL"/>
    <property type="match status" value="1"/>
</dbReference>
<comment type="catalytic activity">
    <reaction evidence="4">
        <text>an N-acyl-L-alpha-aminoacyl-tRNA + H2O = an N-acyl-L-amino acid + a tRNA + H(+)</text>
        <dbReference type="Rhea" id="RHEA:54448"/>
        <dbReference type="Rhea" id="RHEA-COMP:10123"/>
        <dbReference type="Rhea" id="RHEA-COMP:13883"/>
        <dbReference type="ChEBI" id="CHEBI:15377"/>
        <dbReference type="ChEBI" id="CHEBI:15378"/>
        <dbReference type="ChEBI" id="CHEBI:59874"/>
        <dbReference type="ChEBI" id="CHEBI:78442"/>
        <dbReference type="ChEBI" id="CHEBI:138191"/>
        <dbReference type="EC" id="3.1.1.29"/>
    </reaction>
</comment>
<name>A0A5C5VL52_9BACT</name>
<evidence type="ECO:0000313" key="5">
    <source>
        <dbReference type="EMBL" id="TWT39336.1"/>
    </source>
</evidence>
<sequence length="280" mass="31154">MTTSEPTNASGRHAEDAALLARFEAQSIPREEWTHRRHFQVAYLYLTQAPYEEALAKIRSGIQALNVAFGGENRPEDGYHETITVAYTQLIRQRLAVDSFVDSEDFCRRNPDLLKKNALLRHYSAELLKSPEARQQFVAADVHPLDSSFSATGETTQVKQVIVMRHDLGMRRGKQIAQGAHASMAFLCYRMFEGSVTIADFGPAQQAWLSGHFAKVCCRVNSEQELLDIYNAAKAAGLEVHLITDSGRTEFHGQPTNTCLAIGPDTAEKIDPITGHLQLL</sequence>
<dbReference type="OrthoDB" id="359599at2"/>
<dbReference type="AlphaFoldDB" id="A0A5C5VL52"/>
<dbReference type="SUPFAM" id="SSF102462">
    <property type="entry name" value="Peptidyl-tRNA hydrolase II"/>
    <property type="match status" value="1"/>
</dbReference>
<comment type="similarity">
    <text evidence="3">Belongs to the PTH2 family.</text>
</comment>
<dbReference type="EC" id="3.1.1.29" evidence="1"/>
<accession>A0A5C5VL52</accession>
<evidence type="ECO:0000256" key="3">
    <source>
        <dbReference type="ARBA" id="ARBA00038050"/>
    </source>
</evidence>
<evidence type="ECO:0000256" key="4">
    <source>
        <dbReference type="ARBA" id="ARBA00048707"/>
    </source>
</evidence>
<proteinExistence type="inferred from homology"/>
<dbReference type="PANTHER" id="PTHR12649">
    <property type="entry name" value="PEPTIDYL-TRNA HYDROLASE 2"/>
    <property type="match status" value="1"/>
</dbReference>
<protein>
    <recommendedName>
        <fullName evidence="1">peptidyl-tRNA hydrolase</fullName>
        <ecNumber evidence="1">3.1.1.29</ecNumber>
    </recommendedName>
</protein>
<dbReference type="InterPro" id="IPR023476">
    <property type="entry name" value="Pep_tRNA_hydro_II_dom_sf"/>
</dbReference>
<dbReference type="NCBIfam" id="TIGR00283">
    <property type="entry name" value="arch_pth2"/>
    <property type="match status" value="1"/>
</dbReference>
<keyword evidence="2 5" id="KW-0378">Hydrolase</keyword>